<protein>
    <submittedName>
        <fullName evidence="6">Uncharacterized protein</fullName>
    </submittedName>
</protein>
<keyword evidence="2" id="KW-0805">Transcription regulation</keyword>
<dbReference type="InterPro" id="IPR052073">
    <property type="entry name" value="Amide_Lactam_Regulators"/>
</dbReference>
<sequence length="224" mass="24757">MSPSAQHPHRQQPLPQVYTPAITAASCVARIFKDLLARGDIRFLGAIATWYVGVAIVALLSTQRTDHLIKKSVEDIRTLRLALNELASLWPTANIFIRGFERMKAFDGLDSITRTSDPNGDNDARGSNCDAQAANIPANAGGECIVSPALSDLQWMGGINWRSYFPFVTEHTSVLVAEILATENQMDTFLADDFWYNDPSLALQDIFNSANAWDPSLFEEPLPF</sequence>
<dbReference type="Proteomes" id="UP001316803">
    <property type="component" value="Unassembled WGS sequence"/>
</dbReference>
<dbReference type="EMBL" id="JAKLMC020000027">
    <property type="protein sequence ID" value="KAK5950370.1"/>
    <property type="molecule type" value="Genomic_DNA"/>
</dbReference>
<evidence type="ECO:0000256" key="4">
    <source>
        <dbReference type="ARBA" id="ARBA00023163"/>
    </source>
</evidence>
<dbReference type="AlphaFoldDB" id="A0AAN8EIH3"/>
<keyword evidence="7" id="KW-1185">Reference proteome</keyword>
<evidence type="ECO:0000256" key="5">
    <source>
        <dbReference type="SAM" id="Phobius"/>
    </source>
</evidence>
<accession>A0AAN8EIH3</accession>
<name>A0AAN8EIH3_9EURO</name>
<evidence type="ECO:0000313" key="7">
    <source>
        <dbReference type="Proteomes" id="UP001316803"/>
    </source>
</evidence>
<keyword evidence="4" id="KW-0804">Transcription</keyword>
<keyword evidence="5" id="KW-0812">Transmembrane</keyword>
<evidence type="ECO:0000256" key="2">
    <source>
        <dbReference type="ARBA" id="ARBA00023015"/>
    </source>
</evidence>
<evidence type="ECO:0000256" key="1">
    <source>
        <dbReference type="ARBA" id="ARBA00022833"/>
    </source>
</evidence>
<keyword evidence="5" id="KW-0472">Membrane</keyword>
<keyword evidence="3" id="KW-0238">DNA-binding</keyword>
<proteinExistence type="predicted"/>
<keyword evidence="1" id="KW-0862">Zinc</keyword>
<dbReference type="PANTHER" id="PTHR47171">
    <property type="entry name" value="FARA-RELATED"/>
    <property type="match status" value="1"/>
</dbReference>
<evidence type="ECO:0000256" key="3">
    <source>
        <dbReference type="ARBA" id="ARBA00023125"/>
    </source>
</evidence>
<comment type="caution">
    <text evidence="6">The sequence shown here is derived from an EMBL/GenBank/DDBJ whole genome shotgun (WGS) entry which is preliminary data.</text>
</comment>
<evidence type="ECO:0000313" key="6">
    <source>
        <dbReference type="EMBL" id="KAK5950370.1"/>
    </source>
</evidence>
<reference evidence="6 7" key="1">
    <citation type="submission" date="2022-12" db="EMBL/GenBank/DDBJ databases">
        <title>Genomic features and morphological characterization of a novel Knufia sp. strain isolated from spacecraft assembly facility.</title>
        <authorList>
            <person name="Teixeira M."/>
            <person name="Chander A.M."/>
            <person name="Stajich J.E."/>
            <person name="Venkateswaran K."/>
        </authorList>
    </citation>
    <scope>NUCLEOTIDE SEQUENCE [LARGE SCALE GENOMIC DNA]</scope>
    <source>
        <strain evidence="6 7">FJI-L2-BK-P2</strain>
    </source>
</reference>
<keyword evidence="5" id="KW-1133">Transmembrane helix</keyword>
<feature type="transmembrane region" description="Helical" evidence="5">
    <location>
        <begin position="41"/>
        <end position="61"/>
    </location>
</feature>
<gene>
    <name evidence="6" type="ORF">OHC33_008589</name>
</gene>
<organism evidence="6 7">
    <name type="scientific">Knufia fluminis</name>
    <dbReference type="NCBI Taxonomy" id="191047"/>
    <lineage>
        <taxon>Eukaryota</taxon>
        <taxon>Fungi</taxon>
        <taxon>Dikarya</taxon>
        <taxon>Ascomycota</taxon>
        <taxon>Pezizomycotina</taxon>
        <taxon>Eurotiomycetes</taxon>
        <taxon>Chaetothyriomycetidae</taxon>
        <taxon>Chaetothyriales</taxon>
        <taxon>Trichomeriaceae</taxon>
        <taxon>Knufia</taxon>
    </lineage>
</organism>
<dbReference type="PANTHER" id="PTHR47171:SF5">
    <property type="entry name" value="ZN(II)2CYS6 TRANSCRIPTION FACTOR (EUROFUNG)"/>
    <property type="match status" value="1"/>
</dbReference>
<dbReference type="GO" id="GO:0003677">
    <property type="term" value="F:DNA binding"/>
    <property type="evidence" value="ECO:0007669"/>
    <property type="project" value="UniProtKB-KW"/>
</dbReference>